<evidence type="ECO:0000256" key="1">
    <source>
        <dbReference type="SAM" id="Phobius"/>
    </source>
</evidence>
<name>A0A7V5HP04_UNCW3</name>
<reference evidence="2" key="1">
    <citation type="journal article" date="2020" name="mSystems">
        <title>Genome- and Community-Level Interaction Insights into Carbon Utilization and Element Cycling Functions of Hydrothermarchaeota in Hydrothermal Sediment.</title>
        <authorList>
            <person name="Zhou Z."/>
            <person name="Liu Y."/>
            <person name="Xu W."/>
            <person name="Pan J."/>
            <person name="Luo Z.H."/>
            <person name="Li M."/>
        </authorList>
    </citation>
    <scope>NUCLEOTIDE SEQUENCE [LARGE SCALE GENOMIC DNA]</scope>
    <source>
        <strain evidence="2">HyVt-96</strain>
    </source>
</reference>
<dbReference type="Proteomes" id="UP000886050">
    <property type="component" value="Unassembled WGS sequence"/>
</dbReference>
<comment type="caution">
    <text evidence="2">The sequence shown here is derived from an EMBL/GenBank/DDBJ whole genome shotgun (WGS) entry which is preliminary data.</text>
</comment>
<dbReference type="AlphaFoldDB" id="A0A7V5HP04"/>
<dbReference type="EMBL" id="DRTX01000131">
    <property type="protein sequence ID" value="HHF53225.1"/>
    <property type="molecule type" value="Genomic_DNA"/>
</dbReference>
<evidence type="ECO:0000313" key="2">
    <source>
        <dbReference type="EMBL" id="HHF53225.1"/>
    </source>
</evidence>
<sequence length="65" mass="8051">MVYTKIDFYFHTLLLVYWMLITYSDLILLEILDFRYHLSLLVHFYDKITPLTCQYFEIHGLWVNN</sequence>
<organism evidence="2">
    <name type="scientific">candidate division WOR-3 bacterium</name>
    <dbReference type="NCBI Taxonomy" id="2052148"/>
    <lineage>
        <taxon>Bacteria</taxon>
        <taxon>Bacteria division WOR-3</taxon>
    </lineage>
</organism>
<keyword evidence="1" id="KW-0812">Transmembrane</keyword>
<accession>A0A7V5HP04</accession>
<keyword evidence="1" id="KW-0472">Membrane</keyword>
<keyword evidence="1" id="KW-1133">Transmembrane helix</keyword>
<proteinExistence type="predicted"/>
<gene>
    <name evidence="2" type="ORF">ENL43_02535</name>
</gene>
<feature type="transmembrane region" description="Helical" evidence="1">
    <location>
        <begin position="6"/>
        <end position="29"/>
    </location>
</feature>
<protein>
    <submittedName>
        <fullName evidence="2">Uncharacterized protein</fullName>
    </submittedName>
</protein>